<evidence type="ECO:0000259" key="2">
    <source>
        <dbReference type="Pfam" id="PF22725"/>
    </source>
</evidence>
<dbReference type="InterPro" id="IPR052515">
    <property type="entry name" value="Gfo/Idh/MocA_Oxidoreductase"/>
</dbReference>
<dbReference type="Gene3D" id="3.40.50.720">
    <property type="entry name" value="NAD(P)-binding Rossmann-like Domain"/>
    <property type="match status" value="1"/>
</dbReference>
<evidence type="ECO:0000313" key="4">
    <source>
        <dbReference type="Proteomes" id="UP000243250"/>
    </source>
</evidence>
<organism evidence="3 4">
    <name type="scientific">Halogeometricum limi</name>
    <dbReference type="NCBI Taxonomy" id="555875"/>
    <lineage>
        <taxon>Archaea</taxon>
        <taxon>Methanobacteriati</taxon>
        <taxon>Methanobacteriota</taxon>
        <taxon>Stenosarchaea group</taxon>
        <taxon>Halobacteria</taxon>
        <taxon>Halobacteriales</taxon>
        <taxon>Haloferacaceae</taxon>
        <taxon>Halogeometricum</taxon>
    </lineage>
</organism>
<dbReference type="Pfam" id="PF22725">
    <property type="entry name" value="GFO_IDH_MocA_C3"/>
    <property type="match status" value="1"/>
</dbReference>
<protein>
    <submittedName>
        <fullName evidence="3">Predicted dehydrogenase</fullName>
    </submittedName>
</protein>
<dbReference type="Pfam" id="PF01408">
    <property type="entry name" value="GFO_IDH_MocA"/>
    <property type="match status" value="1"/>
</dbReference>
<proteinExistence type="predicted"/>
<dbReference type="OrthoDB" id="282474at2157"/>
<feature type="domain" description="GFO/IDH/MocA-like oxidoreductase" evidence="2">
    <location>
        <begin position="144"/>
        <end position="254"/>
    </location>
</feature>
<dbReference type="RefSeq" id="WP_089882425.1">
    <property type="nucleotide sequence ID" value="NZ_FOYS01000005.1"/>
</dbReference>
<dbReference type="PANTHER" id="PTHR43249">
    <property type="entry name" value="UDP-N-ACETYL-2-AMINO-2-DEOXY-D-GLUCURONATE OXIDASE"/>
    <property type="match status" value="1"/>
</dbReference>
<dbReference type="STRING" id="555875.SAMN04488124_2999"/>
<gene>
    <name evidence="3" type="ORF">SAMN04488124_2999</name>
</gene>
<evidence type="ECO:0000259" key="1">
    <source>
        <dbReference type="Pfam" id="PF01408"/>
    </source>
</evidence>
<dbReference type="Proteomes" id="UP000243250">
    <property type="component" value="Unassembled WGS sequence"/>
</dbReference>
<dbReference type="EMBL" id="FOYS01000005">
    <property type="protein sequence ID" value="SFR64095.1"/>
    <property type="molecule type" value="Genomic_DNA"/>
</dbReference>
<sequence>MTLAVGFIGAGGIASVHLATLDEASEDGLRDRDGGRLDVELVGVADVDESRAREAAEPRGAAAYTDGVDLLESESLDAVVVAVPPFAHGEYERVAAERDVALFVEKPLGLDADAVRETAQVVEDAGVLTHVGYVCRYAQITERARELLDGRTMGHVDSTYWVPLPDTPWWRERARSGGQLVEQSTHVYDLHRYLLGDATAAIGSGTDRRLVDAVDFQDTTSVTLEHDSGAVSHVSSSCASPESRFRVRINAEDAFLELDYFEHTLTGTVDGETVAFEGDGGWYRREFEAFLRAAAAENAREAGSGDADDGVRSDFGDALKTLELTLDARRAAESGGRVSSR</sequence>
<name>A0A1I6IBA9_9EURY</name>
<dbReference type="InterPro" id="IPR000683">
    <property type="entry name" value="Gfo/Idh/MocA-like_OxRdtase_N"/>
</dbReference>
<dbReference type="InterPro" id="IPR036291">
    <property type="entry name" value="NAD(P)-bd_dom_sf"/>
</dbReference>
<dbReference type="Gene3D" id="3.30.360.10">
    <property type="entry name" value="Dihydrodipicolinate Reductase, domain 2"/>
    <property type="match status" value="1"/>
</dbReference>
<dbReference type="GO" id="GO:0000166">
    <property type="term" value="F:nucleotide binding"/>
    <property type="evidence" value="ECO:0007669"/>
    <property type="project" value="InterPro"/>
</dbReference>
<dbReference type="InterPro" id="IPR055170">
    <property type="entry name" value="GFO_IDH_MocA-like_dom"/>
</dbReference>
<evidence type="ECO:0000313" key="3">
    <source>
        <dbReference type="EMBL" id="SFR64095.1"/>
    </source>
</evidence>
<dbReference type="AlphaFoldDB" id="A0A1I6IBA9"/>
<reference evidence="4" key="1">
    <citation type="submission" date="2016-10" db="EMBL/GenBank/DDBJ databases">
        <authorList>
            <person name="Varghese N."/>
            <person name="Submissions S."/>
        </authorList>
    </citation>
    <scope>NUCLEOTIDE SEQUENCE [LARGE SCALE GENOMIC DNA]</scope>
    <source>
        <strain evidence="4">CGMCC 1.8711</strain>
    </source>
</reference>
<keyword evidence="4" id="KW-1185">Reference proteome</keyword>
<dbReference type="SUPFAM" id="SSF55347">
    <property type="entry name" value="Glyceraldehyde-3-phosphate dehydrogenase-like, C-terminal domain"/>
    <property type="match status" value="1"/>
</dbReference>
<dbReference type="SUPFAM" id="SSF51735">
    <property type="entry name" value="NAD(P)-binding Rossmann-fold domains"/>
    <property type="match status" value="1"/>
</dbReference>
<accession>A0A1I6IBA9</accession>
<feature type="domain" description="Gfo/Idh/MocA-like oxidoreductase N-terminal" evidence="1">
    <location>
        <begin position="4"/>
        <end position="133"/>
    </location>
</feature>
<dbReference type="PANTHER" id="PTHR43249:SF1">
    <property type="entry name" value="D-GLUCOSIDE 3-DEHYDROGENASE"/>
    <property type="match status" value="1"/>
</dbReference>